<keyword evidence="7 9" id="KW-0414">Isoprene biosynthesis</keyword>
<sequence length="390" mass="42477">MKRLSILGSTGSIGRNVLNIVDMFPERFRVEALTAKDNVQRLARQIEYFRPKIAAVFDGDAADRLKRLLPPEVRVEIFWGEDGYRIAAANEETDMVVAAMMGAAGLSPTLAGISAKKDIALANKETLVMAGSLVMARAAENGVVVRPIDSEHSAIFQSLAGQRREDLAQILLTASGGPFRLTPATELAKIRPEDALKHPNWDMGPKITIDSATLMNKGLEVIEAKWLFGVSEEQIQVVVHPQSIVHSMVAYRDGSVIAQLGIPDMRGAIAYALSWPERLPIQQPAPDFTALGALTFEAPDRVRFPCLDMAFSACEIGGTMPAVLNAANESAVAAFLKKRISFTAIPEVIAWVMDRHVRTDQPSLDDILDADGWARHAASERIMAIGRSMP</sequence>
<feature type="binding site" evidence="9">
    <location>
        <position position="123"/>
    </location>
    <ligand>
        <name>NADPH</name>
        <dbReference type="ChEBI" id="CHEBI:57783"/>
    </ligand>
</feature>
<reference evidence="13 14" key="1">
    <citation type="journal article" date="2013" name="Genome Announc.">
        <title>Draft genome sequences for three mercury-methylating, sulfate-reducing bacteria.</title>
        <authorList>
            <person name="Brown S.D."/>
            <person name="Hurt R.A.Jr."/>
            <person name="Gilmour C.C."/>
            <person name="Elias D.A."/>
        </authorList>
    </citation>
    <scope>NUCLEOTIDE SEQUENCE [LARGE SCALE GENOMIC DNA]</scope>
    <source>
        <strain evidence="13 14">DSM 2059</strain>
    </source>
</reference>
<feature type="binding site" evidence="9">
    <location>
        <position position="151"/>
    </location>
    <ligand>
        <name>Mn(2+)</name>
        <dbReference type="ChEBI" id="CHEBI:29035"/>
    </ligand>
</feature>
<dbReference type="UniPathway" id="UPA00056">
    <property type="reaction ID" value="UER00092"/>
</dbReference>
<dbReference type="InterPro" id="IPR003821">
    <property type="entry name" value="DXP_reductoisomerase"/>
</dbReference>
<dbReference type="InterPro" id="IPR013644">
    <property type="entry name" value="DXP_reductoisomerase_C"/>
</dbReference>
<evidence type="ECO:0000313" key="14">
    <source>
        <dbReference type="Proteomes" id="UP000014977"/>
    </source>
</evidence>
<keyword evidence="13" id="KW-0413">Isomerase</keyword>
<keyword evidence="14" id="KW-1185">Reference proteome</keyword>
<feature type="domain" description="1-deoxy-D-xylulose 5-phosphate reductoisomerase C-terminal" evidence="11">
    <location>
        <begin position="146"/>
        <end position="228"/>
    </location>
</feature>
<dbReference type="NCBIfam" id="NF009114">
    <property type="entry name" value="PRK12464.1"/>
    <property type="match status" value="1"/>
</dbReference>
<dbReference type="Gene3D" id="1.10.1740.10">
    <property type="match status" value="1"/>
</dbReference>
<feature type="binding site" evidence="9">
    <location>
        <position position="211"/>
    </location>
    <ligand>
        <name>1-deoxy-D-xylulose 5-phosphate</name>
        <dbReference type="ChEBI" id="CHEBI:57792"/>
    </ligand>
</feature>
<dbReference type="PATRIC" id="fig|1121405.3.peg.1711"/>
<feature type="binding site" evidence="9">
    <location>
        <position position="151"/>
    </location>
    <ligand>
        <name>1-deoxy-D-xylulose 5-phosphate</name>
        <dbReference type="ChEBI" id="CHEBI:57792"/>
    </ligand>
</feature>
<dbReference type="PANTHER" id="PTHR30525:SF0">
    <property type="entry name" value="1-DEOXY-D-XYLULOSE 5-PHOSPHATE REDUCTOISOMERASE, CHLOROPLASTIC"/>
    <property type="match status" value="1"/>
</dbReference>
<feature type="binding site" evidence="9">
    <location>
        <position position="38"/>
    </location>
    <ligand>
        <name>NADPH</name>
        <dbReference type="ChEBI" id="CHEBI:57783"/>
    </ligand>
</feature>
<dbReference type="Pfam" id="PF13288">
    <property type="entry name" value="DXPR_C"/>
    <property type="match status" value="1"/>
</dbReference>
<accession>S7TX85</accession>
<dbReference type="GO" id="GO:0051484">
    <property type="term" value="P:isopentenyl diphosphate biosynthetic process, methylerythritol 4-phosphate pathway involved in terpenoid biosynthetic process"/>
    <property type="evidence" value="ECO:0007669"/>
    <property type="project" value="UniProtKB-ARBA"/>
</dbReference>
<evidence type="ECO:0000256" key="4">
    <source>
        <dbReference type="ARBA" id="ARBA00022857"/>
    </source>
</evidence>
<comment type="similarity">
    <text evidence="2 9">Belongs to the DXR family.</text>
</comment>
<evidence type="ECO:0000256" key="1">
    <source>
        <dbReference type="ARBA" id="ARBA00005094"/>
    </source>
</evidence>
<feature type="binding site" evidence="9">
    <location>
        <position position="125"/>
    </location>
    <ligand>
        <name>NADPH</name>
        <dbReference type="ChEBI" id="CHEBI:57783"/>
    </ligand>
</feature>
<feature type="binding site" evidence="9">
    <location>
        <position position="220"/>
    </location>
    <ligand>
        <name>Mn(2+)</name>
        <dbReference type="ChEBI" id="CHEBI:29035"/>
    </ligand>
</feature>
<dbReference type="SUPFAM" id="SSF69055">
    <property type="entry name" value="1-deoxy-D-xylulose-5-phosphate reductoisomerase, C-terminal domain"/>
    <property type="match status" value="1"/>
</dbReference>
<dbReference type="InterPro" id="IPR026877">
    <property type="entry name" value="DXPR_C"/>
</dbReference>
<dbReference type="GO" id="GO:0016853">
    <property type="term" value="F:isomerase activity"/>
    <property type="evidence" value="ECO:0007669"/>
    <property type="project" value="UniProtKB-KW"/>
</dbReference>
<evidence type="ECO:0000256" key="9">
    <source>
        <dbReference type="HAMAP-Rule" id="MF_00183"/>
    </source>
</evidence>
<feature type="domain" description="DXP reductoisomerase C-terminal" evidence="12">
    <location>
        <begin position="260"/>
        <end position="376"/>
    </location>
</feature>
<dbReference type="RefSeq" id="WP_020876602.1">
    <property type="nucleotide sequence ID" value="NZ_ATHJ01000076.1"/>
</dbReference>
<dbReference type="Pfam" id="PF08436">
    <property type="entry name" value="DXP_redisom_C"/>
    <property type="match status" value="1"/>
</dbReference>
<evidence type="ECO:0000256" key="3">
    <source>
        <dbReference type="ARBA" id="ARBA00022723"/>
    </source>
</evidence>
<dbReference type="NCBIfam" id="TIGR00243">
    <property type="entry name" value="Dxr"/>
    <property type="match status" value="1"/>
</dbReference>
<keyword evidence="6 9" id="KW-0464">Manganese</keyword>
<evidence type="ECO:0000313" key="13">
    <source>
        <dbReference type="EMBL" id="EPR41390.1"/>
    </source>
</evidence>
<comment type="function">
    <text evidence="9">Catalyzes the NADPH-dependent rearrangement and reduction of 1-deoxy-D-xylulose-5-phosphate (DXP) to 2-C-methyl-D-erythritol 4-phosphate (MEP).</text>
</comment>
<feature type="domain" description="1-deoxy-D-xylulose 5-phosphate reductoisomerase N-terminal" evidence="10">
    <location>
        <begin position="4"/>
        <end position="131"/>
    </location>
</feature>
<dbReference type="SUPFAM" id="SSF55347">
    <property type="entry name" value="Glyceraldehyde-3-phosphate dehydrogenase-like, C-terminal domain"/>
    <property type="match status" value="1"/>
</dbReference>
<evidence type="ECO:0000256" key="6">
    <source>
        <dbReference type="ARBA" id="ARBA00023211"/>
    </source>
</evidence>
<feature type="binding site" evidence="9">
    <location>
        <position position="204"/>
    </location>
    <ligand>
        <name>NADPH</name>
        <dbReference type="ChEBI" id="CHEBI:57783"/>
    </ligand>
</feature>
<feature type="binding site" evidence="9">
    <location>
        <position position="198"/>
    </location>
    <ligand>
        <name>1-deoxy-D-xylulose 5-phosphate</name>
        <dbReference type="ChEBI" id="CHEBI:57792"/>
    </ligand>
</feature>
<dbReference type="GO" id="GO:0070402">
    <property type="term" value="F:NADPH binding"/>
    <property type="evidence" value="ECO:0007669"/>
    <property type="project" value="InterPro"/>
</dbReference>
<dbReference type="InterPro" id="IPR036169">
    <property type="entry name" value="DXPR_C_sf"/>
</dbReference>
<feature type="binding site" evidence="9">
    <location>
        <position position="220"/>
    </location>
    <ligand>
        <name>1-deoxy-D-xylulose 5-phosphate</name>
        <dbReference type="ChEBI" id="CHEBI:57792"/>
    </ligand>
</feature>
<feature type="binding site" evidence="9">
    <location>
        <position position="149"/>
    </location>
    <ligand>
        <name>Mn(2+)</name>
        <dbReference type="ChEBI" id="CHEBI:29035"/>
    </ligand>
</feature>
<evidence type="ECO:0000256" key="8">
    <source>
        <dbReference type="ARBA" id="ARBA00048543"/>
    </source>
</evidence>
<dbReference type="OrthoDB" id="9806546at2"/>
<keyword evidence="9" id="KW-0460">Magnesium</keyword>
<dbReference type="Pfam" id="PF02670">
    <property type="entry name" value="DXP_reductoisom"/>
    <property type="match status" value="1"/>
</dbReference>
<feature type="binding site" evidence="9">
    <location>
        <position position="124"/>
    </location>
    <ligand>
        <name>1-deoxy-D-xylulose 5-phosphate</name>
        <dbReference type="ChEBI" id="CHEBI:57792"/>
    </ligand>
</feature>
<feature type="binding site" evidence="9">
    <location>
        <position position="150"/>
    </location>
    <ligand>
        <name>1-deoxy-D-xylulose 5-phosphate</name>
        <dbReference type="ChEBI" id="CHEBI:57792"/>
    </ligand>
</feature>
<comment type="pathway">
    <text evidence="1 9">Isoprenoid biosynthesis; isopentenyl diphosphate biosynthesis via DXP pathway; isopentenyl diphosphate from 1-deoxy-D-xylulose 5-phosphate: step 1/6.</text>
</comment>
<dbReference type="InterPro" id="IPR036291">
    <property type="entry name" value="NAD(P)-bd_dom_sf"/>
</dbReference>
<feature type="binding site" evidence="9">
    <location>
        <position position="217"/>
    </location>
    <ligand>
        <name>1-deoxy-D-xylulose 5-phosphate</name>
        <dbReference type="ChEBI" id="CHEBI:57792"/>
    </ligand>
</feature>
<gene>
    <name evidence="9" type="primary">dxr</name>
    <name evidence="13" type="ORF">dsmv_2171</name>
</gene>
<comment type="caution">
    <text evidence="9">Lacks conserved residue(s) required for the propagation of feature annotation.</text>
</comment>
<evidence type="ECO:0000256" key="2">
    <source>
        <dbReference type="ARBA" id="ARBA00006825"/>
    </source>
</evidence>
<dbReference type="STRING" id="897.B2D07_06210"/>
<evidence type="ECO:0000256" key="5">
    <source>
        <dbReference type="ARBA" id="ARBA00023002"/>
    </source>
</evidence>
<dbReference type="AlphaFoldDB" id="S7TX85"/>
<evidence type="ECO:0000259" key="10">
    <source>
        <dbReference type="Pfam" id="PF02670"/>
    </source>
</evidence>
<dbReference type="GO" id="GO:0030604">
    <property type="term" value="F:1-deoxy-D-xylulose-5-phosphate reductoisomerase activity"/>
    <property type="evidence" value="ECO:0007669"/>
    <property type="project" value="UniProtKB-UniRule"/>
</dbReference>
<comment type="catalytic activity">
    <reaction evidence="8">
        <text>2-C-methyl-D-erythritol 4-phosphate + NADP(+) = 1-deoxy-D-xylulose 5-phosphate + NADPH + H(+)</text>
        <dbReference type="Rhea" id="RHEA:13717"/>
        <dbReference type="ChEBI" id="CHEBI:15378"/>
        <dbReference type="ChEBI" id="CHEBI:57783"/>
        <dbReference type="ChEBI" id="CHEBI:57792"/>
        <dbReference type="ChEBI" id="CHEBI:58262"/>
        <dbReference type="ChEBI" id="CHEBI:58349"/>
        <dbReference type="EC" id="1.1.1.267"/>
    </reaction>
    <physiologicalReaction direction="right-to-left" evidence="8">
        <dbReference type="Rhea" id="RHEA:13719"/>
    </physiologicalReaction>
</comment>
<keyword evidence="3 9" id="KW-0479">Metal-binding</keyword>
<feature type="binding site" evidence="9">
    <location>
        <position position="10"/>
    </location>
    <ligand>
        <name>NADPH</name>
        <dbReference type="ChEBI" id="CHEBI:57783"/>
    </ligand>
</feature>
<proteinExistence type="inferred from homology"/>
<keyword evidence="5 9" id="KW-0560">Oxidoreductase</keyword>
<feature type="binding site" evidence="9">
    <location>
        <position position="216"/>
    </location>
    <ligand>
        <name>1-deoxy-D-xylulose 5-phosphate</name>
        <dbReference type="ChEBI" id="CHEBI:57792"/>
    </ligand>
</feature>
<comment type="cofactor">
    <cofactor evidence="9">
        <name>Mg(2+)</name>
        <dbReference type="ChEBI" id="CHEBI:18420"/>
    </cofactor>
    <cofactor evidence="9">
        <name>Mn(2+)</name>
        <dbReference type="ChEBI" id="CHEBI:29035"/>
    </cofactor>
</comment>
<dbReference type="EC" id="1.1.1.267" evidence="9"/>
<dbReference type="Proteomes" id="UP000014977">
    <property type="component" value="Unassembled WGS sequence"/>
</dbReference>
<dbReference type="eggNOG" id="COG0743">
    <property type="taxonomic scope" value="Bacteria"/>
</dbReference>
<organism evidence="13 14">
    <name type="scientific">Desulfococcus multivorans DSM 2059</name>
    <dbReference type="NCBI Taxonomy" id="1121405"/>
    <lineage>
        <taxon>Bacteria</taxon>
        <taxon>Pseudomonadati</taxon>
        <taxon>Thermodesulfobacteriota</taxon>
        <taxon>Desulfobacteria</taxon>
        <taxon>Desulfobacterales</taxon>
        <taxon>Desulfococcaceae</taxon>
        <taxon>Desulfococcus</taxon>
    </lineage>
</organism>
<dbReference type="PANTHER" id="PTHR30525">
    <property type="entry name" value="1-DEOXY-D-XYLULOSE 5-PHOSPHATE REDUCTOISOMERASE"/>
    <property type="match status" value="1"/>
</dbReference>
<dbReference type="GO" id="GO:0030145">
    <property type="term" value="F:manganese ion binding"/>
    <property type="evidence" value="ECO:0007669"/>
    <property type="project" value="TreeGrafter"/>
</dbReference>
<dbReference type="FunFam" id="3.40.50.720:FF:000045">
    <property type="entry name" value="1-deoxy-D-xylulose 5-phosphate reductoisomerase"/>
    <property type="match status" value="1"/>
</dbReference>
<feature type="binding site" evidence="9">
    <location>
        <position position="12"/>
    </location>
    <ligand>
        <name>NADPH</name>
        <dbReference type="ChEBI" id="CHEBI:57783"/>
    </ligand>
</feature>
<dbReference type="EMBL" id="ATHJ01000076">
    <property type="protein sequence ID" value="EPR41390.1"/>
    <property type="molecule type" value="Genomic_DNA"/>
</dbReference>
<dbReference type="Gene3D" id="3.40.50.720">
    <property type="entry name" value="NAD(P)-binding Rossmann-like Domain"/>
    <property type="match status" value="1"/>
</dbReference>
<protein>
    <recommendedName>
        <fullName evidence="9">1-deoxy-D-xylulose 5-phosphate reductoisomerase</fullName>
        <shortName evidence="9">DXP reductoisomerase</shortName>
        <ecNumber evidence="9">1.1.1.267</ecNumber>
    </recommendedName>
    <alternativeName>
        <fullName evidence="9">1-deoxyxylulose-5-phosphate reductoisomerase</fullName>
    </alternativeName>
    <alternativeName>
        <fullName evidence="9">2-C-methyl-D-erythritol 4-phosphate synthase</fullName>
    </alternativeName>
</protein>
<feature type="binding site" evidence="9">
    <location>
        <position position="13"/>
    </location>
    <ligand>
        <name>NADPH</name>
        <dbReference type="ChEBI" id="CHEBI:57783"/>
    </ligand>
</feature>
<feature type="binding site" evidence="9">
    <location>
        <position position="175"/>
    </location>
    <ligand>
        <name>1-deoxy-D-xylulose 5-phosphate</name>
        <dbReference type="ChEBI" id="CHEBI:57792"/>
    </ligand>
</feature>
<evidence type="ECO:0000259" key="11">
    <source>
        <dbReference type="Pfam" id="PF08436"/>
    </source>
</evidence>
<name>S7TX85_DESML</name>
<dbReference type="PIRSF" id="PIRSF006205">
    <property type="entry name" value="Dxp_reductismrs"/>
    <property type="match status" value="1"/>
</dbReference>
<dbReference type="InterPro" id="IPR013512">
    <property type="entry name" value="DXP_reductoisomerase_N"/>
</dbReference>
<feature type="binding site" evidence="9">
    <location>
        <position position="11"/>
    </location>
    <ligand>
        <name>NADPH</name>
        <dbReference type="ChEBI" id="CHEBI:57783"/>
    </ligand>
</feature>
<evidence type="ECO:0000256" key="7">
    <source>
        <dbReference type="ARBA" id="ARBA00023229"/>
    </source>
</evidence>
<dbReference type="HAMAP" id="MF_00183">
    <property type="entry name" value="DXP_reductoisom"/>
    <property type="match status" value="1"/>
</dbReference>
<evidence type="ECO:0000259" key="12">
    <source>
        <dbReference type="Pfam" id="PF13288"/>
    </source>
</evidence>
<keyword evidence="4 9" id="KW-0521">NADP</keyword>
<dbReference type="SUPFAM" id="SSF51735">
    <property type="entry name" value="NAD(P)-binding Rossmann-fold domains"/>
    <property type="match status" value="1"/>
</dbReference>
<comment type="caution">
    <text evidence="13">The sequence shown here is derived from an EMBL/GenBank/DDBJ whole genome shotgun (WGS) entry which is preliminary data.</text>
</comment>